<name>A0A2C9V6R4_MANES</name>
<proteinExistence type="predicted"/>
<gene>
    <name evidence="1" type="ORF">MANES_09G013500</name>
</gene>
<sequence length="77" mass="8936">MKFTIFSNEINSNTLSLSKKNGGLGVKDISLQIQALWRFENHRHFFPSERHSNCGYATFDELFSPFNHIRLANDIFS</sequence>
<protein>
    <submittedName>
        <fullName evidence="1">Uncharacterized protein</fullName>
    </submittedName>
</protein>
<dbReference type="AlphaFoldDB" id="A0A2C9V6R4"/>
<accession>A0A2C9V6R4</accession>
<evidence type="ECO:0000313" key="1">
    <source>
        <dbReference type="EMBL" id="OAY40331.1"/>
    </source>
</evidence>
<reference evidence="1" key="1">
    <citation type="submission" date="2016-02" db="EMBL/GenBank/DDBJ databases">
        <title>WGS assembly of Manihot esculenta.</title>
        <authorList>
            <person name="Bredeson J.V."/>
            <person name="Prochnik S.E."/>
            <person name="Lyons J.B."/>
            <person name="Schmutz J."/>
            <person name="Grimwood J."/>
            <person name="Vrebalov J."/>
            <person name="Bart R.S."/>
            <person name="Amuge T."/>
            <person name="Ferguson M.E."/>
            <person name="Green R."/>
            <person name="Putnam N."/>
            <person name="Stites J."/>
            <person name="Rounsley S."/>
            <person name="Rokhsar D.S."/>
        </authorList>
    </citation>
    <scope>NUCLEOTIDE SEQUENCE [LARGE SCALE GENOMIC DNA]</scope>
    <source>
        <tissue evidence="1">Leaf</tissue>
    </source>
</reference>
<organism evidence="1">
    <name type="scientific">Manihot esculenta</name>
    <name type="common">Cassava</name>
    <name type="synonym">Jatropha manihot</name>
    <dbReference type="NCBI Taxonomy" id="3983"/>
    <lineage>
        <taxon>Eukaryota</taxon>
        <taxon>Viridiplantae</taxon>
        <taxon>Streptophyta</taxon>
        <taxon>Embryophyta</taxon>
        <taxon>Tracheophyta</taxon>
        <taxon>Spermatophyta</taxon>
        <taxon>Magnoliopsida</taxon>
        <taxon>eudicotyledons</taxon>
        <taxon>Gunneridae</taxon>
        <taxon>Pentapetalae</taxon>
        <taxon>rosids</taxon>
        <taxon>fabids</taxon>
        <taxon>Malpighiales</taxon>
        <taxon>Euphorbiaceae</taxon>
        <taxon>Crotonoideae</taxon>
        <taxon>Manihoteae</taxon>
        <taxon>Manihot</taxon>
    </lineage>
</organism>
<dbReference type="EMBL" id="CM004395">
    <property type="protein sequence ID" value="OAY40331.1"/>
    <property type="molecule type" value="Genomic_DNA"/>
</dbReference>